<organism evidence="1 2">
    <name type="scientific">Sphingobacterium humi</name>
    <dbReference type="NCBI Taxonomy" id="1796905"/>
    <lineage>
        <taxon>Bacteria</taxon>
        <taxon>Pseudomonadati</taxon>
        <taxon>Bacteroidota</taxon>
        <taxon>Sphingobacteriia</taxon>
        <taxon>Sphingobacteriales</taxon>
        <taxon>Sphingobacteriaceae</taxon>
        <taxon>Sphingobacterium</taxon>
    </lineage>
</organism>
<protein>
    <submittedName>
        <fullName evidence="1">Uncharacterized protein</fullName>
    </submittedName>
</protein>
<dbReference type="PROSITE" id="PS51257">
    <property type="entry name" value="PROKAR_LIPOPROTEIN"/>
    <property type="match status" value="1"/>
</dbReference>
<keyword evidence="2" id="KW-1185">Reference proteome</keyword>
<accession>A0A6N8KYM3</accession>
<reference evidence="1 2" key="1">
    <citation type="submission" date="2019-12" db="EMBL/GenBank/DDBJ databases">
        <authorList>
            <person name="Dong K."/>
        </authorList>
    </citation>
    <scope>NUCLEOTIDE SEQUENCE [LARGE SCALE GENOMIC DNA]</scope>
    <source>
        <strain evidence="1 2">JCM 31225</strain>
    </source>
</reference>
<proteinExistence type="predicted"/>
<dbReference type="AlphaFoldDB" id="A0A6N8KYM3"/>
<evidence type="ECO:0000313" key="1">
    <source>
        <dbReference type="EMBL" id="MVZ62583.1"/>
    </source>
</evidence>
<comment type="caution">
    <text evidence="1">The sequence shown here is derived from an EMBL/GenBank/DDBJ whole genome shotgun (WGS) entry which is preliminary data.</text>
</comment>
<dbReference type="EMBL" id="WSQA01000007">
    <property type="protein sequence ID" value="MVZ62583.1"/>
    <property type="molecule type" value="Genomic_DNA"/>
</dbReference>
<dbReference type="SUPFAM" id="SSF82153">
    <property type="entry name" value="FAS1 domain"/>
    <property type="match status" value="2"/>
</dbReference>
<gene>
    <name evidence="1" type="ORF">GQF63_11155</name>
</gene>
<evidence type="ECO:0000313" key="2">
    <source>
        <dbReference type="Proteomes" id="UP000435036"/>
    </source>
</evidence>
<dbReference type="Proteomes" id="UP000435036">
    <property type="component" value="Unassembled WGS sequence"/>
</dbReference>
<dbReference type="Gene3D" id="2.30.180.10">
    <property type="entry name" value="FAS1 domain"/>
    <property type="match status" value="2"/>
</dbReference>
<dbReference type="InterPro" id="IPR036378">
    <property type="entry name" value="FAS1_dom_sf"/>
</dbReference>
<name>A0A6N8KYM3_9SPHI</name>
<sequence length="442" mass="51160">MHIYIIKRKIINNIIIFILLGFCFLFSCRKKEFQVEENGLKLNYQDTIHFKIQNIINGRSENLFCKIWNIVHMDSILEMSDNKKKFTVFIPSNHGLEQGGWTLESITKKSKTELIEFIQAHILSINIQPDCLQKKEGNLIVETNFIYPNILYSSKGLPYNYSIGLKIMDNQLFINGKEQGNLKLIKTKNGSLYEIIDPLVPPSKSAWELLQSDPEYSLYTQLMIATDSMYTAIFEKANGYKPQDGHSNAQTFQRNSLEKYHFVFKNNKDNDLYVDDLTTWFIPTNKAFHDLGFNSLDDLLNFNKKRGEPEREWQEPISGYAGFYGIRGEFATDTLLDYHHNWGLRFADLPYKQGHMKILVFSNDLPSKSLKTFPIAHYEKLILNGVHKADLYYLFPFISSNNSIKLPNEVHNAILTKQDVLTLNGIIQGVDRILVPDSLNIF</sequence>